<dbReference type="Proteomes" id="UP001206312">
    <property type="component" value="Unassembled WGS sequence"/>
</dbReference>
<dbReference type="Pfam" id="PF13380">
    <property type="entry name" value="CoA_binding_2"/>
    <property type="match status" value="1"/>
</dbReference>
<feature type="domain" description="CoA-binding" evidence="1">
    <location>
        <begin position="2"/>
        <end position="114"/>
    </location>
</feature>
<evidence type="ECO:0000313" key="3">
    <source>
        <dbReference type="Proteomes" id="UP001206312"/>
    </source>
</evidence>
<dbReference type="InterPro" id="IPR003781">
    <property type="entry name" value="CoA-bd"/>
</dbReference>
<organism evidence="2 3">
    <name type="scientific">Robiginitalea marina</name>
    <dbReference type="NCBI Taxonomy" id="2954105"/>
    <lineage>
        <taxon>Bacteria</taxon>
        <taxon>Pseudomonadati</taxon>
        <taxon>Bacteroidota</taxon>
        <taxon>Flavobacteriia</taxon>
        <taxon>Flavobacteriales</taxon>
        <taxon>Flavobacteriaceae</taxon>
        <taxon>Robiginitalea</taxon>
    </lineage>
</organism>
<comment type="caution">
    <text evidence="2">The sequence shown here is derived from an EMBL/GenBank/DDBJ whole genome shotgun (WGS) entry which is preliminary data.</text>
</comment>
<dbReference type="EMBL" id="JAMXIB010000009">
    <property type="protein sequence ID" value="MCO5725493.1"/>
    <property type="molecule type" value="Genomic_DNA"/>
</dbReference>
<evidence type="ECO:0000313" key="2">
    <source>
        <dbReference type="EMBL" id="MCO5725493.1"/>
    </source>
</evidence>
<sequence length="119" mass="13411">MKKTLVFGASVKPHRYSYIAIRRLVDAGVETVAFGLREGTVKGVAIQTSLRGFTGIHTVTLYMRPSRQVPFYGEILRLQPKRVIFNPGTENPEFYTLLRKEGVEVLEACTLVMLSMGQY</sequence>
<dbReference type="InterPro" id="IPR036291">
    <property type="entry name" value="NAD(P)-bd_dom_sf"/>
</dbReference>
<proteinExistence type="predicted"/>
<dbReference type="Gene3D" id="3.40.50.720">
    <property type="entry name" value="NAD(P)-binding Rossmann-like Domain"/>
    <property type="match status" value="1"/>
</dbReference>
<gene>
    <name evidence="2" type="ORF">NG653_11540</name>
</gene>
<reference evidence="2 3" key="1">
    <citation type="submission" date="2022-06" db="EMBL/GenBank/DDBJ databases">
        <authorList>
            <person name="Xuan X."/>
        </authorList>
    </citation>
    <scope>NUCLEOTIDE SEQUENCE [LARGE SCALE GENOMIC DNA]</scope>
    <source>
        <strain evidence="2 3">2V75</strain>
    </source>
</reference>
<dbReference type="SUPFAM" id="SSF51735">
    <property type="entry name" value="NAD(P)-binding Rossmann-fold domains"/>
    <property type="match status" value="1"/>
</dbReference>
<name>A0ABT1AZL5_9FLAO</name>
<evidence type="ECO:0000259" key="1">
    <source>
        <dbReference type="Pfam" id="PF13380"/>
    </source>
</evidence>
<dbReference type="RefSeq" id="WP_252741864.1">
    <property type="nucleotide sequence ID" value="NZ_JAMXIB010000009.1"/>
</dbReference>
<accession>A0ABT1AZL5</accession>
<keyword evidence="3" id="KW-1185">Reference proteome</keyword>
<protein>
    <submittedName>
        <fullName evidence="2">CoA-binding protein</fullName>
    </submittedName>
</protein>